<keyword evidence="1" id="KW-1133">Transmembrane helix</keyword>
<dbReference type="InterPro" id="IPR010721">
    <property type="entry name" value="UstE-like"/>
</dbReference>
<name>A0A941EIX0_9ACTN</name>
<dbReference type="Pfam" id="PF06966">
    <property type="entry name" value="DUF1295"/>
    <property type="match status" value="1"/>
</dbReference>
<keyword evidence="1" id="KW-0472">Membrane</keyword>
<evidence type="ECO:0000313" key="2">
    <source>
        <dbReference type="EMBL" id="MBR7828469.1"/>
    </source>
</evidence>
<sequence>MSNTDLSAWAVGLPVTAATSLALFTVFFAIGARTKRHRVVDVAWGLAFTAVALVGFALSSGHGDTGRRVLALALTAVWGLRLAAHIGSRSRGKPEDPRYEKLLSKAPGSALWYAFTHVYLLQAALVWFISLPVQVAQYGRGTLGPLAIVAIVLWLIGFVFEAVGDWQLTRFKADPAHRGKLMKTGLWRYTRHPNYFGDACVWWGLFLLAADQWAGLCTIASPIVMTLLLTAGSGMRLTDRHMADTRPEYAEYMRRTSGFIPLPPRHARS</sequence>
<feature type="transmembrane region" description="Helical" evidence="1">
    <location>
        <begin position="219"/>
        <end position="237"/>
    </location>
</feature>
<feature type="transmembrane region" description="Helical" evidence="1">
    <location>
        <begin position="142"/>
        <end position="163"/>
    </location>
</feature>
<protein>
    <submittedName>
        <fullName evidence="2">DUF1295 domain-containing protein</fullName>
    </submittedName>
</protein>
<dbReference type="PROSITE" id="PS50244">
    <property type="entry name" value="S5A_REDUCTASE"/>
    <property type="match status" value="1"/>
</dbReference>
<dbReference type="PANTHER" id="PTHR32251">
    <property type="entry name" value="3-OXO-5-ALPHA-STEROID 4-DEHYDROGENASE"/>
    <property type="match status" value="1"/>
</dbReference>
<evidence type="ECO:0000313" key="3">
    <source>
        <dbReference type="Proteomes" id="UP000676325"/>
    </source>
</evidence>
<gene>
    <name evidence="2" type="ORF">KDK95_19315</name>
</gene>
<dbReference type="Proteomes" id="UP000676325">
    <property type="component" value="Unassembled WGS sequence"/>
</dbReference>
<dbReference type="PANTHER" id="PTHR32251:SF17">
    <property type="entry name" value="STEROID 5-ALPHA REDUCTASE C-TERMINAL DOMAIN-CONTAINING PROTEIN"/>
    <property type="match status" value="1"/>
</dbReference>
<accession>A0A941EIX0</accession>
<dbReference type="RefSeq" id="WP_212519602.1">
    <property type="nucleotide sequence ID" value="NZ_JAGSOH010000057.1"/>
</dbReference>
<dbReference type="GO" id="GO:0016020">
    <property type="term" value="C:membrane"/>
    <property type="evidence" value="ECO:0007669"/>
    <property type="project" value="TreeGrafter"/>
</dbReference>
<dbReference type="AlphaFoldDB" id="A0A941EIX0"/>
<comment type="caution">
    <text evidence="2">The sequence shown here is derived from an EMBL/GenBank/DDBJ whole genome shotgun (WGS) entry which is preliminary data.</text>
</comment>
<feature type="transmembrane region" description="Helical" evidence="1">
    <location>
        <begin position="6"/>
        <end position="30"/>
    </location>
</feature>
<keyword evidence="1" id="KW-0812">Transmembrane</keyword>
<feature type="transmembrane region" description="Helical" evidence="1">
    <location>
        <begin position="42"/>
        <end position="63"/>
    </location>
</feature>
<dbReference type="Gene3D" id="1.20.120.1630">
    <property type="match status" value="1"/>
</dbReference>
<keyword evidence="3" id="KW-1185">Reference proteome</keyword>
<dbReference type="EMBL" id="JAGSOH010000057">
    <property type="protein sequence ID" value="MBR7828469.1"/>
    <property type="molecule type" value="Genomic_DNA"/>
</dbReference>
<organism evidence="2 3">
    <name type="scientific">Actinospica acidithermotolerans</name>
    <dbReference type="NCBI Taxonomy" id="2828514"/>
    <lineage>
        <taxon>Bacteria</taxon>
        <taxon>Bacillati</taxon>
        <taxon>Actinomycetota</taxon>
        <taxon>Actinomycetes</taxon>
        <taxon>Catenulisporales</taxon>
        <taxon>Actinospicaceae</taxon>
        <taxon>Actinospica</taxon>
    </lineage>
</organism>
<proteinExistence type="predicted"/>
<reference evidence="2" key="1">
    <citation type="submission" date="2021-04" db="EMBL/GenBank/DDBJ databases">
        <title>Genome based classification of Actinospica acidithermotolerans sp. nov., an actinobacterium isolated from an Indonesian hot spring.</title>
        <authorList>
            <person name="Kusuma A.B."/>
            <person name="Putra K.E."/>
            <person name="Nafisah S."/>
            <person name="Loh J."/>
            <person name="Nouioui I."/>
            <person name="Goodfellow M."/>
        </authorList>
    </citation>
    <scope>NUCLEOTIDE SEQUENCE</scope>
    <source>
        <strain evidence="2">MGRD01-02</strain>
    </source>
</reference>
<feature type="transmembrane region" description="Helical" evidence="1">
    <location>
        <begin position="109"/>
        <end position="130"/>
    </location>
</feature>
<evidence type="ECO:0000256" key="1">
    <source>
        <dbReference type="SAM" id="Phobius"/>
    </source>
</evidence>